<feature type="region of interest" description="Disordered" evidence="1">
    <location>
        <begin position="1165"/>
        <end position="1206"/>
    </location>
</feature>
<feature type="region of interest" description="Disordered" evidence="1">
    <location>
        <begin position="648"/>
        <end position="669"/>
    </location>
</feature>
<evidence type="ECO:0000313" key="2">
    <source>
        <dbReference type="EnsemblMetazoa" id="AGAP029911-PB"/>
    </source>
</evidence>
<feature type="region of interest" description="Disordered" evidence="1">
    <location>
        <begin position="1251"/>
        <end position="1337"/>
    </location>
</feature>
<feature type="region of interest" description="Disordered" evidence="1">
    <location>
        <begin position="1"/>
        <end position="137"/>
    </location>
</feature>
<feature type="compositionally biased region" description="Low complexity" evidence="1">
    <location>
        <begin position="58"/>
        <end position="93"/>
    </location>
</feature>
<feature type="region of interest" description="Disordered" evidence="1">
    <location>
        <begin position="804"/>
        <end position="839"/>
    </location>
</feature>
<feature type="compositionally biased region" description="Basic residues" evidence="1">
    <location>
        <begin position="211"/>
        <end position="221"/>
    </location>
</feature>
<proteinExistence type="predicted"/>
<feature type="compositionally biased region" description="Polar residues" evidence="1">
    <location>
        <begin position="1279"/>
        <end position="1292"/>
    </location>
</feature>
<evidence type="ECO:0000313" key="3">
    <source>
        <dbReference type="Proteomes" id="UP000007062"/>
    </source>
</evidence>
<feature type="compositionally biased region" description="Low complexity" evidence="1">
    <location>
        <begin position="1313"/>
        <end position="1332"/>
    </location>
</feature>
<feature type="compositionally biased region" description="Polar residues" evidence="1">
    <location>
        <begin position="38"/>
        <end position="56"/>
    </location>
</feature>
<protein>
    <submittedName>
        <fullName evidence="2">Slowpoke-binding protein</fullName>
    </submittedName>
</protein>
<dbReference type="EnsemblMetazoa" id="AGAP029911-RB">
    <property type="protein sequence ID" value="AGAP029911-PB"/>
    <property type="gene ID" value="AGAP029911"/>
</dbReference>
<name>A0A903XYF5_ANOGA</name>
<reference evidence="2 3" key="2">
    <citation type="journal article" date="2004" name="Trends Parasitol.">
        <title>The Anopheles gambiae genome: an update.</title>
        <authorList>
            <person name="Mongin E."/>
            <person name="Louis C."/>
            <person name="Holt R.A."/>
            <person name="Birney E."/>
            <person name="Collins F.H."/>
        </authorList>
    </citation>
    <scope>NUCLEOTIDE SEQUENCE [LARGE SCALE GENOMIC DNA]</scope>
    <source>
        <strain evidence="2 3">PEST</strain>
    </source>
</reference>
<feature type="region of interest" description="Disordered" evidence="1">
    <location>
        <begin position="1418"/>
        <end position="1462"/>
    </location>
</feature>
<dbReference type="FunFam" id="1.10.510.10:FF:000908">
    <property type="entry name" value="Slowpoke binding protein, putative"/>
    <property type="match status" value="1"/>
</dbReference>
<feature type="compositionally biased region" description="Pro residues" evidence="1">
    <location>
        <begin position="1189"/>
        <end position="1201"/>
    </location>
</feature>
<feature type="compositionally biased region" description="Low complexity" evidence="1">
    <location>
        <begin position="899"/>
        <end position="914"/>
    </location>
</feature>
<evidence type="ECO:0000256" key="1">
    <source>
        <dbReference type="SAM" id="MobiDB-lite"/>
    </source>
</evidence>
<feature type="region of interest" description="Disordered" evidence="1">
    <location>
        <begin position="185"/>
        <end position="241"/>
    </location>
</feature>
<feature type="region of interest" description="Disordered" evidence="1">
    <location>
        <begin position="1476"/>
        <end position="1521"/>
    </location>
</feature>
<organism evidence="2 3">
    <name type="scientific">Anopheles gambiae</name>
    <name type="common">African malaria mosquito</name>
    <dbReference type="NCBI Taxonomy" id="7165"/>
    <lineage>
        <taxon>Eukaryota</taxon>
        <taxon>Metazoa</taxon>
        <taxon>Ecdysozoa</taxon>
        <taxon>Arthropoda</taxon>
        <taxon>Hexapoda</taxon>
        <taxon>Insecta</taxon>
        <taxon>Pterygota</taxon>
        <taxon>Neoptera</taxon>
        <taxon>Endopterygota</taxon>
        <taxon>Diptera</taxon>
        <taxon>Nematocera</taxon>
        <taxon>Culicoidea</taxon>
        <taxon>Culicidae</taxon>
        <taxon>Anophelinae</taxon>
        <taxon>Anopheles</taxon>
    </lineage>
</organism>
<dbReference type="SUPFAM" id="SSF56112">
    <property type="entry name" value="Protein kinase-like (PK-like)"/>
    <property type="match status" value="1"/>
</dbReference>
<dbReference type="VEuPathDB" id="VectorBase:AGAMI1_012347"/>
<feature type="compositionally biased region" description="Low complexity" evidence="1">
    <location>
        <begin position="1"/>
        <end position="20"/>
    </location>
</feature>
<reference evidence="2 3" key="1">
    <citation type="journal article" date="2002" name="Science">
        <title>The genome sequence of the malaria mosquito Anopheles gambiae.</title>
        <authorList>
            <person name="Holt R.A."/>
            <person name="Subramanian G.M."/>
            <person name="Halpern A."/>
            <person name="Sutton G.G."/>
            <person name="Charlab R."/>
            <person name="Nusskern D.R."/>
            <person name="Wincker P."/>
            <person name="Clark A.G."/>
            <person name="Ribeiro J.M."/>
            <person name="Wides R."/>
            <person name="Salzberg S.L."/>
            <person name="Loftus B."/>
            <person name="Yandell M."/>
            <person name="Majoros W.H."/>
            <person name="Rusch D.B."/>
            <person name="Lai Z."/>
            <person name="Kraft C.L."/>
            <person name="Abril J.F."/>
            <person name="Anthouard V."/>
            <person name="Arensburger P."/>
            <person name="Atkinson P.W."/>
            <person name="Baden H."/>
            <person name="de Berardinis V."/>
            <person name="Baldwin D."/>
            <person name="Benes V."/>
            <person name="Biedler J."/>
            <person name="Blass C."/>
            <person name="Bolanos R."/>
            <person name="Boscus D."/>
            <person name="Barnstead M."/>
            <person name="Cai S."/>
            <person name="Center A."/>
            <person name="Chaturverdi K."/>
            <person name="Christophides G.K."/>
            <person name="Chrystal M.A."/>
            <person name="Clamp M."/>
            <person name="Cravchik A."/>
            <person name="Curwen V."/>
            <person name="Dana A."/>
            <person name="Delcher A."/>
            <person name="Dew I."/>
            <person name="Evans C.A."/>
            <person name="Flanigan M."/>
            <person name="Grundschober-Freimoser A."/>
            <person name="Friedli L."/>
            <person name="Gu Z."/>
            <person name="Guan P."/>
            <person name="Guigo R."/>
            <person name="Hillenmeyer M.E."/>
            <person name="Hladun S.L."/>
            <person name="Hogan J.R."/>
            <person name="Hong Y.S."/>
            <person name="Hoover J."/>
            <person name="Jaillon O."/>
            <person name="Ke Z."/>
            <person name="Kodira C."/>
            <person name="Kokoza E."/>
            <person name="Koutsos A."/>
            <person name="Letunic I."/>
            <person name="Levitsky A."/>
            <person name="Liang Y."/>
            <person name="Lin J.J."/>
            <person name="Lobo N.F."/>
            <person name="Lopez J.R."/>
            <person name="Malek J.A."/>
            <person name="McIntosh T.C."/>
            <person name="Meister S."/>
            <person name="Miller J."/>
            <person name="Mobarry C."/>
            <person name="Mongin E."/>
            <person name="Murphy S.D."/>
            <person name="O'Brochta D.A."/>
            <person name="Pfannkoch C."/>
            <person name="Qi R."/>
            <person name="Regier M.A."/>
            <person name="Remington K."/>
            <person name="Shao H."/>
            <person name="Sharakhova M.V."/>
            <person name="Sitter C.D."/>
            <person name="Shetty J."/>
            <person name="Smith T.J."/>
            <person name="Strong R."/>
            <person name="Sun J."/>
            <person name="Thomasova D."/>
            <person name="Ton L.Q."/>
            <person name="Topalis P."/>
            <person name="Tu Z."/>
            <person name="Unger M.F."/>
            <person name="Walenz B."/>
            <person name="Wang A."/>
            <person name="Wang J."/>
            <person name="Wang M."/>
            <person name="Wang X."/>
            <person name="Woodford K.J."/>
            <person name="Wortman J.R."/>
            <person name="Wu M."/>
            <person name="Yao A."/>
            <person name="Zdobnov E.M."/>
            <person name="Zhang H."/>
            <person name="Zhao Q."/>
            <person name="Zhao S."/>
            <person name="Zhu S.C."/>
            <person name="Zhimulev I."/>
            <person name="Coluzzi M."/>
            <person name="della Torre A."/>
            <person name="Roth C.W."/>
            <person name="Louis C."/>
            <person name="Kalush F."/>
            <person name="Mural R.J."/>
            <person name="Myers E.W."/>
            <person name="Adams M.D."/>
            <person name="Smith H.O."/>
            <person name="Broder S."/>
            <person name="Gardner M.J."/>
            <person name="Fraser C.M."/>
            <person name="Birney E."/>
            <person name="Bork P."/>
            <person name="Brey P.T."/>
            <person name="Venter J.C."/>
            <person name="Weissenbach J."/>
            <person name="Kafatos F.C."/>
            <person name="Collins F.H."/>
            <person name="Hoffman S.L."/>
        </authorList>
    </citation>
    <scope>NUCLEOTIDE SEQUENCE [LARGE SCALE GENOMIC DNA]</scope>
    <source>
        <strain evidence="2 3">PEST</strain>
    </source>
</reference>
<dbReference type="EMBL" id="AAAB01008835">
    <property type="status" value="NOT_ANNOTATED_CDS"/>
    <property type="molecule type" value="Genomic_DNA"/>
</dbReference>
<dbReference type="Proteomes" id="UP000007062">
    <property type="component" value="Chromosome 3R"/>
</dbReference>
<feature type="compositionally biased region" description="Basic and acidic residues" evidence="1">
    <location>
        <begin position="185"/>
        <end position="208"/>
    </location>
</feature>
<feature type="compositionally biased region" description="Polar residues" evidence="1">
    <location>
        <begin position="1418"/>
        <end position="1453"/>
    </location>
</feature>
<feature type="compositionally biased region" description="Low complexity" evidence="1">
    <location>
        <begin position="1378"/>
        <end position="1405"/>
    </location>
</feature>
<feature type="region of interest" description="Disordered" evidence="1">
    <location>
        <begin position="1374"/>
        <end position="1405"/>
    </location>
</feature>
<dbReference type="Gene3D" id="1.10.510.10">
    <property type="entry name" value="Transferase(Phosphotransferase) domain 1"/>
    <property type="match status" value="1"/>
</dbReference>
<accession>A0A903XYF5</accession>
<feature type="compositionally biased region" description="Polar residues" evidence="1">
    <location>
        <begin position="1512"/>
        <end position="1521"/>
    </location>
</feature>
<feature type="compositionally biased region" description="Basic residues" evidence="1">
    <location>
        <begin position="1254"/>
        <end position="1264"/>
    </location>
</feature>
<reference evidence="2" key="3">
    <citation type="submission" date="2022-10" db="UniProtKB">
        <authorList>
            <consortium name="EnsemblMetazoa"/>
        </authorList>
    </citation>
    <scope>IDENTIFICATION</scope>
    <source>
        <strain evidence="2">PEST</strain>
    </source>
</reference>
<feature type="region of interest" description="Disordered" evidence="1">
    <location>
        <begin position="897"/>
        <end position="932"/>
    </location>
</feature>
<dbReference type="InterPro" id="IPR011009">
    <property type="entry name" value="Kinase-like_dom_sf"/>
</dbReference>
<keyword evidence="3" id="KW-1185">Reference proteome</keyword>
<sequence>MDTTNKQPPSAARAQQQQQQQHHKLHPEQQQQKKLRTPDTSSTLLPSQQQPITVQREQLLLPTAQPLPQQQQQQQQPSKPLQLHLQPEQQEPLSAIQEKSTEHVHICPAPAPAAPGRVETPGPKTGPKDRDQPAVGPPVSFSFYKTINTVIKSSRKIIVRVCEVTNVKTKLKMFNLYSTMNKRNGADDKEAKEVETTGHDRFCQERPSRSSYRRKKRKMRRAQSAAEFQEPRTEPPLTAASKRMLFRGRSISSEHDNNSETEHSERSPLVSAKLDSLAKFLFSRSLLQEGTSAAKENDSPTRHSVRYQQYTALDSGIGAPDRSPRERAARERAYAACQEWLQNTGGRYESIAHLDDIGSRSNKHWFLLNDCTIRTDRLMTLLPLPPDCIALEELPPSECPQGVLMELLGSLQHPYIYPVLDLGFFPSDSHQYTSLVMPFNPRGSLKDLIYKSQWNEPWSRKYTRKSTCLPLSQVQRLGRQILEALLFLRERGIPSHGHLHSGNVILQNGVARLSGLENGLLGLNSRVNAVIWARSAPDIDNIDVICFGHLLFEMCAGYELTSPQPTPGHYQLDLERYPQVVDVLQMIFESPDGRYPTVEELVLCDIFRNIDLREMRGTCVPSFKHGLSSSTLSLLNAVRRRQGAILSGSYSEGSSPCTPPSTPRDRKTGLSGLENGLLGLNSRVNAVIWARSAPDIDNIDVICFGHLLFEMCAGYELTSPQPTPGHYQLDLERYPQVVDVLQMIFESPDGRYPTVEELVLCDIFRNIDLREMRGTCVPSFKHGLSSSTLSLLNAVRRRQGAILSGSYSEGSSPCTPPSTPRDRKTGDVESSDLSSSDSEDLLDEIVIASARIDDPCHYDPLSSPIHYCDNNVHSDDNSNSNNHNNNTIIRIDSIEEAHGSGTSPSSGAAAASVAGGSGGPAAGAPVCLNPSSAYKNSKSRRMEYSRRGMMLGLSNPSQDSAFGSMTDGESSRASSFKLSSFASMNSPIDEGVEDLLAEQIGLPAAGTATGTDNLATTIANMKYIDSTGSSPCHDYHHHQQQQQHQSQMLPQTSGYGTVVCAVSSSRTEPSIASRDISPSPGPRFLEPPKLMINNHSSTTTNSSLCYTLSPLRKCATTEVFSQKYRVSSFEDMSYNSIARKSIKNTSRKIFRSFEEERRIDSAFMPIDTTRPPAPPSGGKLQQQLSLPPMLTPSPKHVPSPVSPSRKYHTAQSYQNLHTIVPTARERGLQWRSNLIKSNECLFETSFNSVSPAAQHHHHQQHHQFRSVSSFSGSHHLRSHGSQDLPTTASGSEMSCDRFILTPEPLPPGSPSRTPSVTSTAISSPSASLASTSRMRPNRTDRQQLFSLARFKHSTILDSVSIEDFSSEMSLRGAASTVSRRSNSPASPSSRSAASGASTSSTGDGATTLEYEAKPLTSDLTCTSDASDTTSEDATSVSTTDTSLLKSPVPQRTTPAAPPLSGEQHYIVRHKHAARDVRQYLDDGAGGPAGDEYGASGSEEKTPLLDGMELSPISPTESEQML</sequence>